<comment type="cofactor">
    <cofactor evidence="1">
        <name>Zn(2+)</name>
        <dbReference type="ChEBI" id="CHEBI:29105"/>
    </cofactor>
</comment>
<feature type="transmembrane region" description="Helical" evidence="11">
    <location>
        <begin position="407"/>
        <end position="428"/>
    </location>
</feature>
<dbReference type="CDD" id="cd06163">
    <property type="entry name" value="S2P-M50_PDZ_RseP-like"/>
    <property type="match status" value="1"/>
</dbReference>
<comment type="similarity">
    <text evidence="3">Belongs to the peptidase M50B family.</text>
</comment>
<dbReference type="InterPro" id="IPR001478">
    <property type="entry name" value="PDZ"/>
</dbReference>
<dbReference type="SUPFAM" id="SSF50156">
    <property type="entry name" value="PDZ domain-like"/>
    <property type="match status" value="1"/>
</dbReference>
<keyword evidence="9" id="KW-0482">Metalloprotease</keyword>
<evidence type="ECO:0000256" key="2">
    <source>
        <dbReference type="ARBA" id="ARBA00004141"/>
    </source>
</evidence>
<accession>A0ABT0ZUI9</accession>
<evidence type="ECO:0000256" key="5">
    <source>
        <dbReference type="ARBA" id="ARBA00022692"/>
    </source>
</evidence>
<dbReference type="InterPro" id="IPR004387">
    <property type="entry name" value="Pept_M50_Zn"/>
</dbReference>
<evidence type="ECO:0000256" key="10">
    <source>
        <dbReference type="ARBA" id="ARBA00023136"/>
    </source>
</evidence>
<sequence length="435" mass="46924">MMTVLGIVIFFVGILLSVAWHELGHFTTAKWFGIKVPEFMVGFGKTIWSRKRGETEFGLKAIPLGGYIRMIGMIPPAPGSDSALGRTRRTGPFQGLMDDARRQSAMDVAPEDADRQFYLRAPWKRVVVMFAGPFMNLVLAVVLFAIVLMGFGVRTYTTTVSEVSACVLPATVAADGPPPQCPADAPPTPAAAAGFQPGDKIVAFNGTPYEQDDWRGMQEAIRSSSGTVTVTVERDGQRLDLTPTLITTQLRDLDDPERIVDASFLGLSPLDEIQRKDLPAVAGEIGSIISRTGEAIIALPSRVPALFGSVFLGEERDLDGPIGVVGVSRIGGEILAQDIPVGQEIAFFLQLLAAVNISLFLFNLLPIPPLDGGQIFPALWEAVKKRIARLRGRPDPGPVDVAKLLPVAYVVALVFIAWSGLLLVADVINPVRLFQ</sequence>
<organism evidence="13 14">
    <name type="scientific">Pseudonocardia humida</name>
    <dbReference type="NCBI Taxonomy" id="2800819"/>
    <lineage>
        <taxon>Bacteria</taxon>
        <taxon>Bacillati</taxon>
        <taxon>Actinomycetota</taxon>
        <taxon>Actinomycetes</taxon>
        <taxon>Pseudonocardiales</taxon>
        <taxon>Pseudonocardiaceae</taxon>
        <taxon>Pseudonocardia</taxon>
    </lineage>
</organism>
<dbReference type="PANTHER" id="PTHR42837">
    <property type="entry name" value="REGULATOR OF SIGMA-E PROTEASE RSEP"/>
    <property type="match status" value="1"/>
</dbReference>
<keyword evidence="7" id="KW-0862">Zinc</keyword>
<dbReference type="EMBL" id="JAGSOV010000010">
    <property type="protein sequence ID" value="MCO1654402.1"/>
    <property type="molecule type" value="Genomic_DNA"/>
</dbReference>
<keyword evidence="14" id="KW-1185">Reference proteome</keyword>
<proteinExistence type="inferred from homology"/>
<evidence type="ECO:0000256" key="9">
    <source>
        <dbReference type="ARBA" id="ARBA00023049"/>
    </source>
</evidence>
<evidence type="ECO:0000256" key="8">
    <source>
        <dbReference type="ARBA" id="ARBA00022989"/>
    </source>
</evidence>
<reference evidence="13" key="1">
    <citation type="submission" date="2021-04" db="EMBL/GenBank/DDBJ databases">
        <title>Pseudonocardia sp. nov., isolated from sandy soil of mangrove forest.</title>
        <authorList>
            <person name="Zan Z."/>
            <person name="Huang R."/>
            <person name="Liu W."/>
        </authorList>
    </citation>
    <scope>NUCLEOTIDE SEQUENCE</scope>
    <source>
        <strain evidence="13">S2-4</strain>
    </source>
</reference>
<protein>
    <submittedName>
        <fullName evidence="13">Site-2 protease family protein</fullName>
    </submittedName>
</protein>
<feature type="transmembrane region" description="Helical" evidence="11">
    <location>
        <begin position="126"/>
        <end position="151"/>
    </location>
</feature>
<dbReference type="PROSITE" id="PS50106">
    <property type="entry name" value="PDZ"/>
    <property type="match status" value="1"/>
</dbReference>
<evidence type="ECO:0000256" key="11">
    <source>
        <dbReference type="SAM" id="Phobius"/>
    </source>
</evidence>
<keyword evidence="6" id="KW-0378">Hydrolase</keyword>
<evidence type="ECO:0000256" key="4">
    <source>
        <dbReference type="ARBA" id="ARBA00022670"/>
    </source>
</evidence>
<keyword evidence="8 11" id="KW-1133">Transmembrane helix</keyword>
<feature type="domain" description="PDZ" evidence="12">
    <location>
        <begin position="186"/>
        <end position="236"/>
    </location>
</feature>
<comment type="subcellular location">
    <subcellularLocation>
        <location evidence="2">Membrane</location>
        <topology evidence="2">Multi-pass membrane protein</topology>
    </subcellularLocation>
</comment>
<keyword evidence="10 11" id="KW-0472">Membrane</keyword>
<feature type="transmembrane region" description="Helical" evidence="11">
    <location>
        <begin position="345"/>
        <end position="365"/>
    </location>
</feature>
<dbReference type="SMART" id="SM00228">
    <property type="entry name" value="PDZ"/>
    <property type="match status" value="1"/>
</dbReference>
<dbReference type="PANTHER" id="PTHR42837:SF2">
    <property type="entry name" value="MEMBRANE METALLOPROTEASE ARASP2, CHLOROPLASTIC-RELATED"/>
    <property type="match status" value="1"/>
</dbReference>
<comment type="caution">
    <text evidence="13">The sequence shown here is derived from an EMBL/GenBank/DDBJ whole genome shotgun (WGS) entry which is preliminary data.</text>
</comment>
<dbReference type="Pfam" id="PF02163">
    <property type="entry name" value="Peptidase_M50"/>
    <property type="match status" value="1"/>
</dbReference>
<dbReference type="Gene3D" id="2.30.42.10">
    <property type="match status" value="1"/>
</dbReference>
<evidence type="ECO:0000256" key="1">
    <source>
        <dbReference type="ARBA" id="ARBA00001947"/>
    </source>
</evidence>
<dbReference type="InterPro" id="IPR036034">
    <property type="entry name" value="PDZ_sf"/>
</dbReference>
<evidence type="ECO:0000259" key="12">
    <source>
        <dbReference type="PROSITE" id="PS50106"/>
    </source>
</evidence>
<evidence type="ECO:0000256" key="7">
    <source>
        <dbReference type="ARBA" id="ARBA00022833"/>
    </source>
</evidence>
<keyword evidence="4 13" id="KW-0645">Protease</keyword>
<evidence type="ECO:0000256" key="6">
    <source>
        <dbReference type="ARBA" id="ARBA00022801"/>
    </source>
</evidence>
<name>A0ABT0ZUI9_9PSEU</name>
<evidence type="ECO:0000313" key="14">
    <source>
        <dbReference type="Proteomes" id="UP001165283"/>
    </source>
</evidence>
<keyword evidence="5 11" id="KW-0812">Transmembrane</keyword>
<evidence type="ECO:0000313" key="13">
    <source>
        <dbReference type="EMBL" id="MCO1654402.1"/>
    </source>
</evidence>
<gene>
    <name evidence="13" type="ORF">KDL28_04975</name>
</gene>
<dbReference type="GO" id="GO:0008233">
    <property type="term" value="F:peptidase activity"/>
    <property type="evidence" value="ECO:0007669"/>
    <property type="project" value="UniProtKB-KW"/>
</dbReference>
<dbReference type="Proteomes" id="UP001165283">
    <property type="component" value="Unassembled WGS sequence"/>
</dbReference>
<dbReference type="InterPro" id="IPR008915">
    <property type="entry name" value="Peptidase_M50"/>
</dbReference>
<dbReference type="GO" id="GO:0006508">
    <property type="term" value="P:proteolysis"/>
    <property type="evidence" value="ECO:0007669"/>
    <property type="project" value="UniProtKB-KW"/>
</dbReference>
<evidence type="ECO:0000256" key="3">
    <source>
        <dbReference type="ARBA" id="ARBA00007931"/>
    </source>
</evidence>